<evidence type="ECO:0000313" key="1">
    <source>
        <dbReference type="EMBL" id="MFC4352549.1"/>
    </source>
</evidence>
<dbReference type="Proteomes" id="UP001595799">
    <property type="component" value="Unassembled WGS sequence"/>
</dbReference>
<organism evidence="1 2">
    <name type="scientific">Fodinicurvata halophila</name>
    <dbReference type="NCBI Taxonomy" id="1419723"/>
    <lineage>
        <taxon>Bacteria</taxon>
        <taxon>Pseudomonadati</taxon>
        <taxon>Pseudomonadota</taxon>
        <taxon>Alphaproteobacteria</taxon>
        <taxon>Rhodospirillales</taxon>
        <taxon>Rhodovibrionaceae</taxon>
        <taxon>Fodinicurvata</taxon>
    </lineage>
</organism>
<gene>
    <name evidence="1" type="ORF">ACFOW6_13440</name>
</gene>
<proteinExistence type="predicted"/>
<comment type="caution">
    <text evidence="1">The sequence shown here is derived from an EMBL/GenBank/DDBJ whole genome shotgun (WGS) entry which is preliminary data.</text>
</comment>
<name>A0ABV8UPR6_9PROT</name>
<keyword evidence="2" id="KW-1185">Reference proteome</keyword>
<accession>A0ABV8UPR6</accession>
<protein>
    <recommendedName>
        <fullName evidence="3">Glycosyl transferase family 1</fullName>
    </recommendedName>
</protein>
<evidence type="ECO:0000313" key="2">
    <source>
        <dbReference type="Proteomes" id="UP001595799"/>
    </source>
</evidence>
<dbReference type="RefSeq" id="WP_382422898.1">
    <property type="nucleotide sequence ID" value="NZ_JBHSCW010000007.1"/>
</dbReference>
<evidence type="ECO:0008006" key="3">
    <source>
        <dbReference type="Google" id="ProtNLM"/>
    </source>
</evidence>
<dbReference type="EMBL" id="JBHSCW010000007">
    <property type="protein sequence ID" value="MFC4352549.1"/>
    <property type="molecule type" value="Genomic_DNA"/>
</dbReference>
<reference evidence="2" key="1">
    <citation type="journal article" date="2019" name="Int. J. Syst. Evol. Microbiol.">
        <title>The Global Catalogue of Microorganisms (GCM) 10K type strain sequencing project: providing services to taxonomists for standard genome sequencing and annotation.</title>
        <authorList>
            <consortium name="The Broad Institute Genomics Platform"/>
            <consortium name="The Broad Institute Genome Sequencing Center for Infectious Disease"/>
            <person name="Wu L."/>
            <person name="Ma J."/>
        </authorList>
    </citation>
    <scope>NUCLEOTIDE SEQUENCE [LARGE SCALE GENOMIC DNA]</scope>
    <source>
        <strain evidence="2">CECT 8472</strain>
    </source>
</reference>
<sequence length="329" mass="37918">MPKRYKILKTRWARDLFYQTKFAVQRYGNPDFVPRVHIPAVTKVVWVTHSKFATLASSNMRGQQLAQIAQAHLGEDYDIDCIDERGAKLCRDSVLFLTKGYLKKATLQDVHDLKRNNNILCADFLDDPERRELSDHIDVYIASSIAQLQYYMNWWPDRMVHLVTHHVDPAIEGLHAQQEHFRLGYFGDADNARHRDRLIDLVDFHFLDNRDMNGTWRDHLPDYSMHYAVRQGRRASSFKPFLKGFTAAACGANILVSVQENDAMHYLGRDYPWLVADSDLASVRALAERAREEFGGPEWRRGLQVMESLCPSFAPATVAGQIRSLLQNL</sequence>